<dbReference type="Proteomes" id="UP000887576">
    <property type="component" value="Unplaced"/>
</dbReference>
<name>A0AC34Q5M0_9BILA</name>
<reference evidence="2" key="1">
    <citation type="submission" date="2022-11" db="UniProtKB">
        <authorList>
            <consortium name="WormBaseParasite"/>
        </authorList>
    </citation>
    <scope>IDENTIFICATION</scope>
</reference>
<proteinExistence type="predicted"/>
<evidence type="ECO:0000313" key="1">
    <source>
        <dbReference type="Proteomes" id="UP000887576"/>
    </source>
</evidence>
<accession>A0AC34Q5M0</accession>
<organism evidence="1 2">
    <name type="scientific">Panagrolaimus sp. JU765</name>
    <dbReference type="NCBI Taxonomy" id="591449"/>
    <lineage>
        <taxon>Eukaryota</taxon>
        <taxon>Metazoa</taxon>
        <taxon>Ecdysozoa</taxon>
        <taxon>Nematoda</taxon>
        <taxon>Chromadorea</taxon>
        <taxon>Rhabditida</taxon>
        <taxon>Tylenchina</taxon>
        <taxon>Panagrolaimomorpha</taxon>
        <taxon>Panagrolaimoidea</taxon>
        <taxon>Panagrolaimidae</taxon>
        <taxon>Panagrolaimus</taxon>
    </lineage>
</organism>
<protein>
    <submittedName>
        <fullName evidence="2">Uncharacterized protein</fullName>
    </submittedName>
</protein>
<dbReference type="WBParaSite" id="JU765_v2.g1317.t1">
    <property type="protein sequence ID" value="JU765_v2.g1317.t1"/>
    <property type="gene ID" value="JU765_v2.g1317"/>
</dbReference>
<sequence>MTRAMTIDLNSKTLEKESFVSKSVPSDSPIQRMASGASTARSEDFHDANEHIVYSESLVLTDTIAETMITFHLFMNNKYVLSEERMKILSDRSMYHSLGHSAILTLKAMMTCDRSDMERAMDAAQLAANVISKFRPKYSITDSIYRFGGNHKTLTDSEIHAELCYAESLMFRAILTFFYDENLASFVKGALKIRACYQSFK</sequence>
<evidence type="ECO:0000313" key="2">
    <source>
        <dbReference type="WBParaSite" id="JU765_v2.g1317.t1"/>
    </source>
</evidence>